<name>C4XKN5_SOLM1</name>
<dbReference type="HOGENOM" id="CLU_2698638_0_0_7"/>
<organism evidence="1 2">
    <name type="scientific">Solidesulfovibrio magneticus (strain ATCC 700980 / DSM 13731 / RS-1)</name>
    <name type="common">Desulfovibrio magneticus</name>
    <dbReference type="NCBI Taxonomy" id="573370"/>
    <lineage>
        <taxon>Bacteria</taxon>
        <taxon>Pseudomonadati</taxon>
        <taxon>Thermodesulfobacteriota</taxon>
        <taxon>Desulfovibrionia</taxon>
        <taxon>Desulfovibrionales</taxon>
        <taxon>Desulfovibrionaceae</taxon>
        <taxon>Solidesulfovibrio</taxon>
    </lineage>
</organism>
<reference evidence="1 2" key="1">
    <citation type="journal article" date="2009" name="Genome Res.">
        <title>Whole genome sequence of Desulfovibrio magneticus strain RS-1 revealed common gene clusters in magnetotactic bacteria.</title>
        <authorList>
            <person name="Nakazawa H."/>
            <person name="Arakaki A."/>
            <person name="Narita-Yamada S."/>
            <person name="Yashiro I."/>
            <person name="Jinno K."/>
            <person name="Aoki N."/>
            <person name="Tsuruyama A."/>
            <person name="Okamura Y."/>
            <person name="Tanikawa S."/>
            <person name="Fujita N."/>
            <person name="Takeyama H."/>
            <person name="Matsunaga T."/>
        </authorList>
    </citation>
    <scope>NUCLEOTIDE SEQUENCE [LARGE SCALE GENOMIC DNA]</scope>
    <source>
        <strain evidence="2">ATCC 700980 / DSM 13731 / RS-1</strain>
    </source>
</reference>
<protein>
    <submittedName>
        <fullName evidence="1">Uncharacterized protein</fullName>
    </submittedName>
</protein>
<evidence type="ECO:0000313" key="1">
    <source>
        <dbReference type="EMBL" id="BAH74426.1"/>
    </source>
</evidence>
<keyword evidence="2" id="KW-1185">Reference proteome</keyword>
<sequence length="73" mass="8771">MNKDQIKQECYSPQICKRFWMTLKQYEQNEPWSIFDTSRHSLELVIVLSCEESLRNLRRTYDSRIRDKGTGLG</sequence>
<dbReference type="EMBL" id="AP010904">
    <property type="protein sequence ID" value="BAH74426.1"/>
    <property type="molecule type" value="Genomic_DNA"/>
</dbReference>
<evidence type="ECO:0000313" key="2">
    <source>
        <dbReference type="Proteomes" id="UP000009071"/>
    </source>
</evidence>
<proteinExistence type="predicted"/>
<dbReference type="KEGG" id="dma:DMR_09350"/>
<gene>
    <name evidence="1" type="ordered locus">DMR_09350</name>
</gene>
<dbReference type="Proteomes" id="UP000009071">
    <property type="component" value="Chromosome"/>
</dbReference>
<dbReference type="AlphaFoldDB" id="C4XKN5"/>
<accession>C4XKN5</accession>